<dbReference type="Proteomes" id="UP000053105">
    <property type="component" value="Unassembled WGS sequence"/>
</dbReference>
<gene>
    <name evidence="1" type="ORF">WN51_01273</name>
</gene>
<dbReference type="EMBL" id="KQ435813">
    <property type="protein sequence ID" value="KOX72708.1"/>
    <property type="molecule type" value="Genomic_DNA"/>
</dbReference>
<proteinExistence type="predicted"/>
<dbReference type="OrthoDB" id="10039049at2759"/>
<keyword evidence="2" id="KW-1185">Reference proteome</keyword>
<sequence>MQTFESIEDKLQIAQYQTTPLLLNVYPTPSRESRDPNQPITAHSYLQEDEGAEFNVTLNWPVCRHVSDVLLQLLQYLWIVEIFETIHNREELKSSSDIFMSNSRRRNFKLDCGCSCIYGRCIRDETFTMHTLSENVEKWSLGERLFRQRNVATLYFICPVQFPINLFTNAPNLQNAHLLLDNKTDLIATTTVITKVATTFELSNHGRLRYNELGRYWLPSNNGPPWLLGNNFLKSSCEMVELTCEILDPTCVRSRPFESTVLVPEGIHESIRNLGSDTIRNSWLQRVKVQSYDNEKLYLDLQISSVNGQNDVSLWEFIFVLLYNKARNYKYNILCVMVDSILKTEPSAGNWFDTQLEQNRQLQREKWNKYFYTRHLVLKDVIRRSFPLLSGHGRFPGQRRFTEAFPRAFRSAHDNFQYNFGASLNSGSAAAVSGMDWLRRGSIDGHFDIWPDQIILSNEGQTESTNEIKQKSQDKNISDNKILAVFEQRFVFRSLLPLCGIDGEFPCYNTHGLDAGTLGKSLWVLSALSRPASPFENPGHLAELCSKQTKMRFDSLTNMNYKECAVRRLHLLRCCMETHRSSLLVEQPYNTIQLQTSVCNRDSIYRRYIYIRTYRNSSELFADSSYVRYTPYGMQILGERIRIERVPERLGQGGVDAGTQLATNVAIIVQVYASTATSSRSELRHGSMSKDN</sequence>
<accession>A0A0N0U4J6</accession>
<protein>
    <submittedName>
        <fullName evidence="1">Uncharacterized protein</fullName>
    </submittedName>
</protein>
<organism evidence="1 2">
    <name type="scientific">Melipona quadrifasciata</name>
    <dbReference type="NCBI Taxonomy" id="166423"/>
    <lineage>
        <taxon>Eukaryota</taxon>
        <taxon>Metazoa</taxon>
        <taxon>Ecdysozoa</taxon>
        <taxon>Arthropoda</taxon>
        <taxon>Hexapoda</taxon>
        <taxon>Insecta</taxon>
        <taxon>Pterygota</taxon>
        <taxon>Neoptera</taxon>
        <taxon>Endopterygota</taxon>
        <taxon>Hymenoptera</taxon>
        <taxon>Apocrita</taxon>
        <taxon>Aculeata</taxon>
        <taxon>Apoidea</taxon>
        <taxon>Anthophila</taxon>
        <taxon>Apidae</taxon>
        <taxon>Melipona</taxon>
    </lineage>
</organism>
<evidence type="ECO:0000313" key="1">
    <source>
        <dbReference type="EMBL" id="KOX72708.1"/>
    </source>
</evidence>
<name>A0A0N0U4J6_9HYME</name>
<reference evidence="1 2" key="1">
    <citation type="submission" date="2015-07" db="EMBL/GenBank/DDBJ databases">
        <title>The genome of Melipona quadrifasciata.</title>
        <authorList>
            <person name="Pan H."/>
            <person name="Kapheim K."/>
        </authorList>
    </citation>
    <scope>NUCLEOTIDE SEQUENCE [LARGE SCALE GENOMIC DNA]</scope>
    <source>
        <strain evidence="1">0111107301</strain>
        <tissue evidence="1">Whole body</tissue>
    </source>
</reference>
<evidence type="ECO:0000313" key="2">
    <source>
        <dbReference type="Proteomes" id="UP000053105"/>
    </source>
</evidence>
<dbReference type="AlphaFoldDB" id="A0A0N0U4J6"/>